<evidence type="ECO:0000313" key="1">
    <source>
        <dbReference type="EMBL" id="ART30815.1"/>
    </source>
</evidence>
<keyword evidence="1" id="KW-0496">Mitochondrion</keyword>
<reference evidence="1" key="1">
    <citation type="submission" date="2017-03" db="EMBL/GenBank/DDBJ databases">
        <title>The mitochondrial genome of the carnivorous plant Utricularia reniformis (Lentibulariaceae): structure, comparative analysis and evolutionary landmarks.</title>
        <authorList>
            <person name="Silva S.R."/>
            <person name="Alvarenga D.O."/>
            <person name="Michael T.P."/>
            <person name="Miranda V.F.O."/>
            <person name="Varani A.M."/>
        </authorList>
    </citation>
    <scope>NUCLEOTIDE SEQUENCE</scope>
</reference>
<name>A0A1Y0B063_9LAMI</name>
<sequence>MSKIAFFYSLPYPCAMLIALSLTVEHFLPQLASIGVGSELSQLSSGASPLPYVVGLLTSLPPFS</sequence>
<proteinExistence type="predicted"/>
<gene>
    <name evidence="1" type="ORF">AEK19_MT0559</name>
</gene>
<dbReference type="EMBL" id="KY774314">
    <property type="protein sequence ID" value="ART30815.1"/>
    <property type="molecule type" value="Genomic_DNA"/>
</dbReference>
<dbReference type="AlphaFoldDB" id="A0A1Y0B063"/>
<organism evidence="1">
    <name type="scientific">Utricularia reniformis</name>
    <dbReference type="NCBI Taxonomy" id="192314"/>
    <lineage>
        <taxon>Eukaryota</taxon>
        <taxon>Viridiplantae</taxon>
        <taxon>Streptophyta</taxon>
        <taxon>Embryophyta</taxon>
        <taxon>Tracheophyta</taxon>
        <taxon>Spermatophyta</taxon>
        <taxon>Magnoliopsida</taxon>
        <taxon>eudicotyledons</taxon>
        <taxon>Gunneridae</taxon>
        <taxon>Pentapetalae</taxon>
        <taxon>asterids</taxon>
        <taxon>lamiids</taxon>
        <taxon>Lamiales</taxon>
        <taxon>Lentibulariaceae</taxon>
        <taxon>Utricularia</taxon>
    </lineage>
</organism>
<protein>
    <submittedName>
        <fullName evidence="1">Uncharacterized protein</fullName>
    </submittedName>
</protein>
<accession>A0A1Y0B063</accession>
<geneLocation type="mitochondrion" evidence="1"/>